<feature type="signal peptide" evidence="1">
    <location>
        <begin position="1"/>
        <end position="26"/>
    </location>
</feature>
<keyword evidence="1" id="KW-0732">Signal</keyword>
<reference evidence="2 3" key="1">
    <citation type="submission" date="2019-05" db="EMBL/GenBank/DDBJ databases">
        <title>Another draft genome of Portunus trituberculatus and its Hox gene families provides insights of decapod evolution.</title>
        <authorList>
            <person name="Jeong J.-H."/>
            <person name="Song I."/>
            <person name="Kim S."/>
            <person name="Choi T."/>
            <person name="Kim D."/>
            <person name="Ryu S."/>
            <person name="Kim W."/>
        </authorList>
    </citation>
    <scope>NUCLEOTIDE SEQUENCE [LARGE SCALE GENOMIC DNA]</scope>
    <source>
        <tissue evidence="2">Muscle</tissue>
    </source>
</reference>
<proteinExistence type="predicted"/>
<gene>
    <name evidence="2" type="ORF">E2C01_096151</name>
</gene>
<protein>
    <submittedName>
        <fullName evidence="2">Uncharacterized protein</fullName>
    </submittedName>
</protein>
<sequence>MILPTLSFYLSFMPLTLLLTTSLSLSITPHQPVPQLTSPPARGLNERLFVASVEKTK</sequence>
<accession>A0A5B7JX87</accession>
<evidence type="ECO:0000256" key="1">
    <source>
        <dbReference type="SAM" id="SignalP"/>
    </source>
</evidence>
<dbReference type="EMBL" id="VSRR010123828">
    <property type="protein sequence ID" value="MPD00663.1"/>
    <property type="molecule type" value="Genomic_DNA"/>
</dbReference>
<evidence type="ECO:0000313" key="3">
    <source>
        <dbReference type="Proteomes" id="UP000324222"/>
    </source>
</evidence>
<organism evidence="2 3">
    <name type="scientific">Portunus trituberculatus</name>
    <name type="common">Swimming crab</name>
    <name type="synonym">Neptunus trituberculatus</name>
    <dbReference type="NCBI Taxonomy" id="210409"/>
    <lineage>
        <taxon>Eukaryota</taxon>
        <taxon>Metazoa</taxon>
        <taxon>Ecdysozoa</taxon>
        <taxon>Arthropoda</taxon>
        <taxon>Crustacea</taxon>
        <taxon>Multicrustacea</taxon>
        <taxon>Malacostraca</taxon>
        <taxon>Eumalacostraca</taxon>
        <taxon>Eucarida</taxon>
        <taxon>Decapoda</taxon>
        <taxon>Pleocyemata</taxon>
        <taxon>Brachyura</taxon>
        <taxon>Eubrachyura</taxon>
        <taxon>Portunoidea</taxon>
        <taxon>Portunidae</taxon>
        <taxon>Portuninae</taxon>
        <taxon>Portunus</taxon>
    </lineage>
</organism>
<evidence type="ECO:0000313" key="2">
    <source>
        <dbReference type="EMBL" id="MPD00663.1"/>
    </source>
</evidence>
<dbReference type="AlphaFoldDB" id="A0A5B7JX87"/>
<dbReference type="Proteomes" id="UP000324222">
    <property type="component" value="Unassembled WGS sequence"/>
</dbReference>
<feature type="chain" id="PRO_5023143151" evidence="1">
    <location>
        <begin position="27"/>
        <end position="57"/>
    </location>
</feature>
<keyword evidence="3" id="KW-1185">Reference proteome</keyword>
<name>A0A5B7JX87_PORTR</name>
<comment type="caution">
    <text evidence="2">The sequence shown here is derived from an EMBL/GenBank/DDBJ whole genome shotgun (WGS) entry which is preliminary data.</text>
</comment>